<dbReference type="AlphaFoldDB" id="A0A9P6R3L6"/>
<keyword evidence="2" id="KW-1185">Reference proteome</keyword>
<name>A0A9P6R3L6_9FUNG</name>
<dbReference type="Proteomes" id="UP000738325">
    <property type="component" value="Unassembled WGS sequence"/>
</dbReference>
<accession>A0A9P6R3L6</accession>
<evidence type="ECO:0000313" key="1">
    <source>
        <dbReference type="EMBL" id="KAG0311214.1"/>
    </source>
</evidence>
<reference evidence="1" key="1">
    <citation type="journal article" date="2020" name="Fungal Divers.">
        <title>Resolving the Mortierellaceae phylogeny through synthesis of multi-gene phylogenetics and phylogenomics.</title>
        <authorList>
            <person name="Vandepol N."/>
            <person name="Liber J."/>
            <person name="Desiro A."/>
            <person name="Na H."/>
            <person name="Kennedy M."/>
            <person name="Barry K."/>
            <person name="Grigoriev I.V."/>
            <person name="Miller A.N."/>
            <person name="O'Donnell K."/>
            <person name="Stajich J.E."/>
            <person name="Bonito G."/>
        </authorList>
    </citation>
    <scope>NUCLEOTIDE SEQUENCE</scope>
    <source>
        <strain evidence="1">REB-010B</strain>
    </source>
</reference>
<evidence type="ECO:0000313" key="2">
    <source>
        <dbReference type="Proteomes" id="UP000738325"/>
    </source>
</evidence>
<proteinExistence type="predicted"/>
<comment type="caution">
    <text evidence="1">The sequence shown here is derived from an EMBL/GenBank/DDBJ whole genome shotgun (WGS) entry which is preliminary data.</text>
</comment>
<dbReference type="OrthoDB" id="333024at2759"/>
<feature type="non-terminal residue" evidence="1">
    <location>
        <position position="382"/>
    </location>
</feature>
<gene>
    <name evidence="1" type="ORF">BGZ99_010319</name>
</gene>
<sequence>MSLTTQTFKFGSLERKLFLKSSETIHESQFIYVADVLQVFDISDSVNTVKFETDGVSITYMRDGNGFTYIPRRISCHKGVIEVIDETALRGPAVSASTIAREQLNEPIDLLSISSKVSRFMDSSEPLHPGLLSRSTMTIQEDMKTVTEVMVARNRAGKTLDGVSILKESLPAEFYTNVAACAIANPEFQSRVMEKLDEIHKDVKEGLELSKQMNDRLILIQSKTDAILTQSYELHEFIIPRLFIVLPETPTFWNPTTMLSTKFRLHFICECGEHTKPANGVHAPTSKIHHELHIAKHEGYVVRRPTEFFKKYGPFLMVMLEVIKRGTGIAGGVVPVVSTISSVTSRGIDYSLKYLEEIRTHIRQSNDVDVDNDAQALQQDLT</sequence>
<protein>
    <submittedName>
        <fullName evidence="1">Uncharacterized protein</fullName>
    </submittedName>
</protein>
<organism evidence="1 2">
    <name type="scientific">Dissophora globulifera</name>
    <dbReference type="NCBI Taxonomy" id="979702"/>
    <lineage>
        <taxon>Eukaryota</taxon>
        <taxon>Fungi</taxon>
        <taxon>Fungi incertae sedis</taxon>
        <taxon>Mucoromycota</taxon>
        <taxon>Mortierellomycotina</taxon>
        <taxon>Mortierellomycetes</taxon>
        <taxon>Mortierellales</taxon>
        <taxon>Mortierellaceae</taxon>
        <taxon>Dissophora</taxon>
    </lineage>
</organism>
<dbReference type="EMBL" id="JAAAIP010000956">
    <property type="protein sequence ID" value="KAG0311214.1"/>
    <property type="molecule type" value="Genomic_DNA"/>
</dbReference>